<feature type="compositionally biased region" description="Low complexity" evidence="1">
    <location>
        <begin position="19"/>
        <end position="29"/>
    </location>
</feature>
<feature type="transmembrane region" description="Helical" evidence="2">
    <location>
        <begin position="119"/>
        <end position="137"/>
    </location>
</feature>
<dbReference type="InterPro" id="IPR010539">
    <property type="entry name" value="BaxI_1-like"/>
</dbReference>
<feature type="transmembrane region" description="Helical" evidence="2">
    <location>
        <begin position="202"/>
        <end position="228"/>
    </location>
</feature>
<feature type="region of interest" description="Disordered" evidence="1">
    <location>
        <begin position="1"/>
        <end position="29"/>
    </location>
</feature>
<dbReference type="EMBL" id="JBHTCQ010000001">
    <property type="protein sequence ID" value="MFC7404916.1"/>
    <property type="molecule type" value="Genomic_DNA"/>
</dbReference>
<reference evidence="4" key="1">
    <citation type="journal article" date="2019" name="Int. J. Syst. Evol. Microbiol.">
        <title>The Global Catalogue of Microorganisms (GCM) 10K type strain sequencing project: providing services to taxonomists for standard genome sequencing and annotation.</title>
        <authorList>
            <consortium name="The Broad Institute Genomics Platform"/>
            <consortium name="The Broad Institute Genome Sequencing Center for Infectious Disease"/>
            <person name="Wu L."/>
            <person name="Ma J."/>
        </authorList>
    </citation>
    <scope>NUCLEOTIDE SEQUENCE [LARGE SCALE GENOMIC DNA]</scope>
    <source>
        <strain evidence="4">JCM 1490</strain>
    </source>
</reference>
<dbReference type="Pfam" id="PF12811">
    <property type="entry name" value="BaxI_1"/>
    <property type="match status" value="1"/>
</dbReference>
<organism evidence="3 4">
    <name type="scientific">Georgenia alba</name>
    <dbReference type="NCBI Taxonomy" id="2233858"/>
    <lineage>
        <taxon>Bacteria</taxon>
        <taxon>Bacillati</taxon>
        <taxon>Actinomycetota</taxon>
        <taxon>Actinomycetes</taxon>
        <taxon>Micrococcales</taxon>
        <taxon>Bogoriellaceae</taxon>
        <taxon>Georgenia</taxon>
    </lineage>
</organism>
<name>A0ABW2Q6S9_9MICO</name>
<keyword evidence="4" id="KW-1185">Reference proteome</keyword>
<feature type="transmembrane region" description="Helical" evidence="2">
    <location>
        <begin position="248"/>
        <end position="271"/>
    </location>
</feature>
<evidence type="ECO:0000256" key="1">
    <source>
        <dbReference type="SAM" id="MobiDB-lite"/>
    </source>
</evidence>
<sequence length="313" mass="33215">MSNPVFERSSIFGKNAQRTPNGYPGYPGYTPGQGTGYAAPGQYGTAQQTYGQTQYGQQYGPAQDQQLRDLEHAYQGPPAAPADTGRMTYDDVIMKTGIVLGLIVLAGAANWLLFGANMLLTFGGLVVGLVLGLVNAFKREPSPALIMGYAVAEGLFLGGISAFFEVMYPGIVLQAVLATTATFAASLLLFRSGKIRVTPKFTRWLLIAVVGYALFSLVNLVLMLTDVAGGEWGLRGLAISIGPFDVPLGVLIGLFAVGLAALCLIMDFDAIKRGVEGGAPGRYAWSAAFGLAVTLVWLYIEFLRLIAILRGGE</sequence>
<feature type="transmembrane region" description="Helical" evidence="2">
    <location>
        <begin position="283"/>
        <end position="300"/>
    </location>
</feature>
<keyword evidence="2" id="KW-0812">Transmembrane</keyword>
<keyword evidence="2" id="KW-0472">Membrane</keyword>
<gene>
    <name evidence="3" type="ORF">ACFQQL_07330</name>
</gene>
<evidence type="ECO:0000313" key="4">
    <source>
        <dbReference type="Proteomes" id="UP001596455"/>
    </source>
</evidence>
<feature type="transmembrane region" description="Helical" evidence="2">
    <location>
        <begin position="92"/>
        <end position="113"/>
    </location>
</feature>
<proteinExistence type="predicted"/>
<evidence type="ECO:0000256" key="2">
    <source>
        <dbReference type="SAM" id="Phobius"/>
    </source>
</evidence>
<dbReference type="PANTHER" id="PTHR41282:SF1">
    <property type="entry name" value="CONSERVED TRANSMEMBRANE PROTEIN-RELATED"/>
    <property type="match status" value="1"/>
</dbReference>
<dbReference type="RefSeq" id="WP_382392764.1">
    <property type="nucleotide sequence ID" value="NZ_JBHTCQ010000001.1"/>
</dbReference>
<keyword evidence="2" id="KW-1133">Transmembrane helix</keyword>
<evidence type="ECO:0000313" key="3">
    <source>
        <dbReference type="EMBL" id="MFC7404916.1"/>
    </source>
</evidence>
<accession>A0ABW2Q6S9</accession>
<dbReference type="PANTHER" id="PTHR41282">
    <property type="entry name" value="CONSERVED TRANSMEMBRANE PROTEIN-RELATED"/>
    <property type="match status" value="1"/>
</dbReference>
<dbReference type="Proteomes" id="UP001596455">
    <property type="component" value="Unassembled WGS sequence"/>
</dbReference>
<dbReference type="PIRSF" id="PIRSF009160">
    <property type="entry name" value="UCP009160"/>
    <property type="match status" value="1"/>
</dbReference>
<feature type="transmembrane region" description="Helical" evidence="2">
    <location>
        <begin position="144"/>
        <end position="164"/>
    </location>
</feature>
<protein>
    <submittedName>
        <fullName evidence="3">Bax inhibitor-1/YccA family protein</fullName>
    </submittedName>
</protein>
<feature type="transmembrane region" description="Helical" evidence="2">
    <location>
        <begin position="170"/>
        <end position="190"/>
    </location>
</feature>
<comment type="caution">
    <text evidence="3">The sequence shown here is derived from an EMBL/GenBank/DDBJ whole genome shotgun (WGS) entry which is preliminary data.</text>
</comment>